<reference evidence="1" key="1">
    <citation type="submission" date="2020-04" db="EMBL/GenBank/DDBJ databases">
        <authorList>
            <person name="Chiriac C."/>
            <person name="Salcher M."/>
            <person name="Ghai R."/>
            <person name="Kavagutti S V."/>
        </authorList>
    </citation>
    <scope>NUCLEOTIDE SEQUENCE</scope>
</reference>
<name>A0A6J5NTA0_9CAUD</name>
<organism evidence="1">
    <name type="scientific">uncultured Caudovirales phage</name>
    <dbReference type="NCBI Taxonomy" id="2100421"/>
    <lineage>
        <taxon>Viruses</taxon>
        <taxon>Duplodnaviria</taxon>
        <taxon>Heunggongvirae</taxon>
        <taxon>Uroviricota</taxon>
        <taxon>Caudoviricetes</taxon>
        <taxon>Peduoviridae</taxon>
        <taxon>Maltschvirus</taxon>
        <taxon>Maltschvirus maltsch</taxon>
    </lineage>
</organism>
<evidence type="ECO:0000313" key="1">
    <source>
        <dbReference type="EMBL" id="CAB4160338.1"/>
    </source>
</evidence>
<proteinExistence type="predicted"/>
<sequence>MNTYTYAYKTDSKQEPIGRVMATGLYEAREQIAQIKRLSVTDVEALFVIKTENGHANKIRID</sequence>
<gene>
    <name evidence="1" type="ORF">UFOVP723_145</name>
</gene>
<protein>
    <submittedName>
        <fullName evidence="1">Uncharacterized protein</fullName>
    </submittedName>
</protein>
<accession>A0A6J5NTA0</accession>
<dbReference type="EMBL" id="LR796697">
    <property type="protein sequence ID" value="CAB4160338.1"/>
    <property type="molecule type" value="Genomic_DNA"/>
</dbReference>